<dbReference type="Proteomes" id="UP001165263">
    <property type="component" value="Unassembled WGS sequence"/>
</dbReference>
<accession>A0ABT2BXQ0</accession>
<dbReference type="Pfam" id="PF12779">
    <property type="entry name" value="WXXGXW"/>
    <property type="match status" value="1"/>
</dbReference>
<evidence type="ECO:0000313" key="3">
    <source>
        <dbReference type="EMBL" id="MCS0629923.1"/>
    </source>
</evidence>
<dbReference type="InterPro" id="IPR024447">
    <property type="entry name" value="YXWGXW_rpt"/>
</dbReference>
<keyword evidence="4" id="KW-1185">Reference proteome</keyword>
<dbReference type="RefSeq" id="WP_259449016.1">
    <property type="nucleotide sequence ID" value="NZ_CP119520.1"/>
</dbReference>
<keyword evidence="2" id="KW-0732">Signal</keyword>
<sequence>MKRILAATALAIVSTAAVLPAQASARDVVVVRTAPPPPRHEVVPAARHGYEWAPGYWNWNGHRYTWVRGHWERVRPGYVWHRPEWRQGDRGWQMERGGWRHGDRAVDRDGDGVPNRFDNRPNNPHRS</sequence>
<evidence type="ECO:0000256" key="2">
    <source>
        <dbReference type="SAM" id="SignalP"/>
    </source>
</evidence>
<evidence type="ECO:0000256" key="1">
    <source>
        <dbReference type="SAM" id="MobiDB-lite"/>
    </source>
</evidence>
<reference evidence="3" key="1">
    <citation type="submission" date="2022-08" db="EMBL/GenBank/DDBJ databases">
        <title>Reclassification of Massilia species as members of the genera Telluria, Duganella, Pseudoduganella, Mokoshia gen. nov. and Zemynaea gen. nov. using orthogonal and non-orthogonal genome-based approaches.</title>
        <authorList>
            <person name="Bowman J.P."/>
        </authorList>
    </citation>
    <scope>NUCLEOTIDE SEQUENCE</scope>
    <source>
        <strain evidence="3">LMG 11547</strain>
    </source>
</reference>
<evidence type="ECO:0000313" key="4">
    <source>
        <dbReference type="Proteomes" id="UP001165263"/>
    </source>
</evidence>
<gene>
    <name evidence="3" type="ORF">NX786_11320</name>
</gene>
<feature type="signal peptide" evidence="2">
    <location>
        <begin position="1"/>
        <end position="25"/>
    </location>
</feature>
<protein>
    <submittedName>
        <fullName evidence="3">YXWGXW repeat-containing protein</fullName>
    </submittedName>
</protein>
<feature type="region of interest" description="Disordered" evidence="1">
    <location>
        <begin position="92"/>
        <end position="127"/>
    </location>
</feature>
<organism evidence="3 4">
    <name type="scientific">Telluria mixta</name>
    <dbReference type="NCBI Taxonomy" id="34071"/>
    <lineage>
        <taxon>Bacteria</taxon>
        <taxon>Pseudomonadati</taxon>
        <taxon>Pseudomonadota</taxon>
        <taxon>Betaproteobacteria</taxon>
        <taxon>Burkholderiales</taxon>
        <taxon>Oxalobacteraceae</taxon>
        <taxon>Telluria group</taxon>
        <taxon>Telluria</taxon>
    </lineage>
</organism>
<name>A0ABT2BXQ0_9BURK</name>
<dbReference type="EMBL" id="JANUHC010000003">
    <property type="protein sequence ID" value="MCS0629923.1"/>
    <property type="molecule type" value="Genomic_DNA"/>
</dbReference>
<proteinExistence type="predicted"/>
<feature type="chain" id="PRO_5047411243" evidence="2">
    <location>
        <begin position="26"/>
        <end position="127"/>
    </location>
</feature>
<comment type="caution">
    <text evidence="3">The sequence shown here is derived from an EMBL/GenBank/DDBJ whole genome shotgun (WGS) entry which is preliminary data.</text>
</comment>
<feature type="compositionally biased region" description="Basic and acidic residues" evidence="1">
    <location>
        <begin position="92"/>
        <end position="111"/>
    </location>
</feature>